<dbReference type="EMBL" id="JBHFNR010000175">
    <property type="protein sequence ID" value="MFB2895906.1"/>
    <property type="molecule type" value="Genomic_DNA"/>
</dbReference>
<protein>
    <submittedName>
        <fullName evidence="1">Uncharacterized protein</fullName>
    </submittedName>
</protein>
<dbReference type="RefSeq" id="WP_413265538.1">
    <property type="nucleotide sequence ID" value="NZ_JBHFNR010000175.1"/>
</dbReference>
<organism evidence="1 2">
    <name type="scientific">Floridaenema flaviceps BLCC-F50</name>
    <dbReference type="NCBI Taxonomy" id="3153642"/>
    <lineage>
        <taxon>Bacteria</taxon>
        <taxon>Bacillati</taxon>
        <taxon>Cyanobacteriota</taxon>
        <taxon>Cyanophyceae</taxon>
        <taxon>Oscillatoriophycideae</taxon>
        <taxon>Aerosakkonematales</taxon>
        <taxon>Aerosakkonemataceae</taxon>
        <taxon>Floridanema</taxon>
        <taxon>Floridanema flaviceps</taxon>
    </lineage>
</organism>
<sequence>MAKDYLLFIHGVNTRDKRYADKLFQLIQESAGSSQKLEKISLYWGDIGDAEQERLRTSFKESEAWNKVWFKDFRSKQLLQFAGDAALYLSRTIGSKVVQRIKEIEQVLESCNAQQDRLHLITHSWGTVILFDILFAKRWTYEDSPAHKDVMEIREKLFGLPPYPNTGVKLSSIHTMGSPIALFTLLHVDGSTHDFQDLFEKFLQNLHDARQRKLPWLNFIHPGDPVAWPLKKLLETKHLYLEDIIIRKEDFSDFFFQMVSQEILALVHGGDAHGSYWQSKQVADRIAQTIKREALSARSQVTNCEVISP</sequence>
<dbReference type="Proteomes" id="UP001576784">
    <property type="component" value="Unassembled WGS sequence"/>
</dbReference>
<proteinExistence type="predicted"/>
<accession>A0ABV4XW61</accession>
<evidence type="ECO:0000313" key="1">
    <source>
        <dbReference type="EMBL" id="MFB2895906.1"/>
    </source>
</evidence>
<reference evidence="1 2" key="1">
    <citation type="submission" date="2024-09" db="EMBL/GenBank/DDBJ databases">
        <title>Floridaenema gen nov. (Aerosakkonemataceae, Aerosakkonematales ord. nov., Cyanobacteria) from benthic tropical and subtropical fresh waters, with the description of four new species.</title>
        <authorList>
            <person name="Moretto J.A."/>
            <person name="Berthold D.E."/>
            <person name="Lefler F.W."/>
            <person name="Huang I.-S."/>
            <person name="Laughinghouse H. IV."/>
        </authorList>
    </citation>
    <scope>NUCLEOTIDE SEQUENCE [LARGE SCALE GENOMIC DNA]</scope>
    <source>
        <strain evidence="1 2">BLCC-F50</strain>
    </source>
</reference>
<comment type="caution">
    <text evidence="1">The sequence shown here is derived from an EMBL/GenBank/DDBJ whole genome shotgun (WGS) entry which is preliminary data.</text>
</comment>
<dbReference type="InterPro" id="IPR029058">
    <property type="entry name" value="AB_hydrolase_fold"/>
</dbReference>
<name>A0ABV4XW61_9CYAN</name>
<evidence type="ECO:0000313" key="2">
    <source>
        <dbReference type="Proteomes" id="UP001576784"/>
    </source>
</evidence>
<gene>
    <name evidence="1" type="ORF">ACE1CI_23600</name>
</gene>
<keyword evidence="2" id="KW-1185">Reference proteome</keyword>
<dbReference type="SUPFAM" id="SSF53474">
    <property type="entry name" value="alpha/beta-Hydrolases"/>
    <property type="match status" value="1"/>
</dbReference>